<sequence length="20" mass="2075">MVLLIVDLANGYLDGGEGLI</sequence>
<evidence type="ECO:0000313" key="2">
    <source>
        <dbReference type="Proteomes" id="UP000018922"/>
    </source>
</evidence>
<dbReference type="HOGENOM" id="CLU_3428249_0_0_5"/>
<accession>V6F835</accession>
<dbReference type="EMBL" id="HG794546">
    <property type="protein sequence ID" value="CDL00658.1"/>
    <property type="molecule type" value="Genomic_DNA"/>
</dbReference>
<reference evidence="1 2" key="1">
    <citation type="journal article" date="2014" name="Genome Announc.">
        <title>Complete genome sequence of Magnetospirillum gryphiswaldense MSR-1.</title>
        <authorList>
            <person name="Wang X."/>
            <person name="Wang Q."/>
            <person name="Zhang W."/>
            <person name="Wang Y."/>
            <person name="Li L."/>
            <person name="Wen T."/>
            <person name="Zhang T."/>
            <person name="Zhang Y."/>
            <person name="Xu J."/>
            <person name="Hu J."/>
            <person name="Li S."/>
            <person name="Liu L."/>
            <person name="Liu J."/>
            <person name="Jiang W."/>
            <person name="Tian J."/>
            <person name="Li Y."/>
            <person name="Schuler D."/>
            <person name="Wang L."/>
            <person name="Li J."/>
        </authorList>
    </citation>
    <scope>NUCLEOTIDE SEQUENCE [LARGE SCALE GENOMIC DNA]</scope>
    <source>
        <strain evidence="2">DSM 6361 / JCM 21280 / NBRC 15271 / MSR-1</strain>
    </source>
</reference>
<gene>
    <name evidence="1" type="ordered locus">MGMSRv2__3443</name>
</gene>
<dbReference type="AlphaFoldDB" id="V6F835"/>
<name>V6F835_MAGGM</name>
<dbReference type="Proteomes" id="UP000018922">
    <property type="component" value="Chromosome I"/>
</dbReference>
<keyword evidence="2" id="KW-1185">Reference proteome</keyword>
<organism evidence="1 2">
    <name type="scientific">Magnetospirillum gryphiswaldense (strain DSM 6361 / JCM 21280 / NBRC 15271 / MSR-1)</name>
    <dbReference type="NCBI Taxonomy" id="431944"/>
    <lineage>
        <taxon>Bacteria</taxon>
        <taxon>Pseudomonadati</taxon>
        <taxon>Pseudomonadota</taxon>
        <taxon>Alphaproteobacteria</taxon>
        <taxon>Rhodospirillales</taxon>
        <taxon>Rhodospirillaceae</taxon>
        <taxon>Magnetospirillum</taxon>
    </lineage>
</organism>
<evidence type="ECO:0000313" key="1">
    <source>
        <dbReference type="EMBL" id="CDL00658.1"/>
    </source>
</evidence>
<dbReference type="KEGG" id="mgy:MGMSRv2__3443"/>
<protein>
    <submittedName>
        <fullName evidence="1">Uncharacterized protein</fullName>
    </submittedName>
</protein>
<proteinExistence type="predicted"/>
<dbReference type="STRING" id="1430440.MGMSRv2__3443"/>